<dbReference type="InterPro" id="IPR051655">
    <property type="entry name" value="FAM161"/>
</dbReference>
<evidence type="ECO:0000256" key="12">
    <source>
        <dbReference type="SAM" id="MobiDB-lite"/>
    </source>
</evidence>
<dbReference type="Pfam" id="PF10595">
    <property type="entry name" value="FAM161A_B"/>
    <property type="match status" value="1"/>
</dbReference>
<feature type="region of interest" description="Disordered" evidence="12">
    <location>
        <begin position="425"/>
        <end position="456"/>
    </location>
</feature>
<feature type="compositionally biased region" description="Low complexity" evidence="12">
    <location>
        <begin position="171"/>
        <end position="183"/>
    </location>
</feature>
<keyword evidence="6" id="KW-0175">Coiled coil</keyword>
<dbReference type="PANTHER" id="PTHR21501">
    <property type="entry name" value="PROTEIN FAM-161"/>
    <property type="match status" value="1"/>
</dbReference>
<feature type="region of interest" description="Disordered" evidence="12">
    <location>
        <begin position="162"/>
        <end position="198"/>
    </location>
</feature>
<dbReference type="AlphaFoldDB" id="A0A4Z2H6N0"/>
<keyword evidence="8" id="KW-0206">Cytoskeleton</keyword>
<comment type="subcellular location">
    <subcellularLocation>
        <location evidence="2">Cytoplasm</location>
        <location evidence="2">Cytoskeleton</location>
        <location evidence="2">Cilium basal body</location>
    </subcellularLocation>
    <subcellularLocation>
        <location evidence="1">Cytoplasm</location>
        <location evidence="1">Cytoskeleton</location>
        <location evidence="1">Microtubule organizing center</location>
        <location evidence="1">Centrosome</location>
        <location evidence="1">Centriole</location>
    </subcellularLocation>
</comment>
<evidence type="ECO:0000256" key="11">
    <source>
        <dbReference type="ARBA" id="ARBA00039949"/>
    </source>
</evidence>
<evidence type="ECO:0000256" key="9">
    <source>
        <dbReference type="ARBA" id="ARBA00023273"/>
    </source>
</evidence>
<keyword evidence="14" id="KW-1185">Reference proteome</keyword>
<accession>A0A4Z2H6N0</accession>
<feature type="compositionally biased region" description="Basic and acidic residues" evidence="12">
    <location>
        <begin position="542"/>
        <end position="555"/>
    </location>
</feature>
<protein>
    <recommendedName>
        <fullName evidence="11">Protein FAM161A</fullName>
    </recommendedName>
</protein>
<keyword evidence="5" id="KW-0970">Cilium biogenesis/degradation</keyword>
<reference evidence="13 14" key="1">
    <citation type="submission" date="2019-03" db="EMBL/GenBank/DDBJ databases">
        <title>First draft genome of Liparis tanakae, snailfish: a comprehensive survey of snailfish specific genes.</title>
        <authorList>
            <person name="Kim W."/>
            <person name="Song I."/>
            <person name="Jeong J.-H."/>
            <person name="Kim D."/>
            <person name="Kim S."/>
            <person name="Ryu S."/>
            <person name="Song J.Y."/>
            <person name="Lee S.K."/>
        </authorList>
    </citation>
    <scope>NUCLEOTIDE SEQUENCE [LARGE SCALE GENOMIC DNA]</scope>
    <source>
        <tissue evidence="13">Muscle</tissue>
    </source>
</reference>
<organism evidence="13 14">
    <name type="scientific">Liparis tanakae</name>
    <name type="common">Tanaka's snailfish</name>
    <dbReference type="NCBI Taxonomy" id="230148"/>
    <lineage>
        <taxon>Eukaryota</taxon>
        <taxon>Metazoa</taxon>
        <taxon>Chordata</taxon>
        <taxon>Craniata</taxon>
        <taxon>Vertebrata</taxon>
        <taxon>Euteleostomi</taxon>
        <taxon>Actinopterygii</taxon>
        <taxon>Neopterygii</taxon>
        <taxon>Teleostei</taxon>
        <taxon>Neoteleostei</taxon>
        <taxon>Acanthomorphata</taxon>
        <taxon>Eupercaria</taxon>
        <taxon>Perciformes</taxon>
        <taxon>Cottioidei</taxon>
        <taxon>Cottales</taxon>
        <taxon>Liparidae</taxon>
        <taxon>Liparis</taxon>
    </lineage>
</organism>
<dbReference type="GO" id="GO:0044782">
    <property type="term" value="P:cilium organization"/>
    <property type="evidence" value="ECO:0007669"/>
    <property type="project" value="TreeGrafter"/>
</dbReference>
<dbReference type="Proteomes" id="UP000314294">
    <property type="component" value="Unassembled WGS sequence"/>
</dbReference>
<keyword evidence="4" id="KW-0963">Cytoplasm</keyword>
<feature type="region of interest" description="Disordered" evidence="12">
    <location>
        <begin position="498"/>
        <end position="572"/>
    </location>
</feature>
<evidence type="ECO:0000256" key="4">
    <source>
        <dbReference type="ARBA" id="ARBA00022490"/>
    </source>
</evidence>
<dbReference type="GO" id="GO:0005814">
    <property type="term" value="C:centriole"/>
    <property type="evidence" value="ECO:0007669"/>
    <property type="project" value="UniProtKB-SubCell"/>
</dbReference>
<keyword evidence="7" id="KW-0969">Cilium</keyword>
<feature type="compositionally biased region" description="Acidic residues" evidence="12">
    <location>
        <begin position="52"/>
        <end position="64"/>
    </location>
</feature>
<evidence type="ECO:0000256" key="7">
    <source>
        <dbReference type="ARBA" id="ARBA00023069"/>
    </source>
</evidence>
<evidence type="ECO:0000256" key="5">
    <source>
        <dbReference type="ARBA" id="ARBA00022794"/>
    </source>
</evidence>
<proteinExistence type="inferred from homology"/>
<feature type="region of interest" description="Disordered" evidence="12">
    <location>
        <begin position="44"/>
        <end position="64"/>
    </location>
</feature>
<evidence type="ECO:0000256" key="6">
    <source>
        <dbReference type="ARBA" id="ARBA00023054"/>
    </source>
</evidence>
<comment type="similarity">
    <text evidence="3">Belongs to the FAM161 family.</text>
</comment>
<name>A0A4Z2H6N0_9TELE</name>
<feature type="compositionally biased region" description="Basic and acidic residues" evidence="12">
    <location>
        <begin position="348"/>
        <end position="358"/>
    </location>
</feature>
<evidence type="ECO:0000256" key="2">
    <source>
        <dbReference type="ARBA" id="ARBA00004120"/>
    </source>
</evidence>
<feature type="compositionally biased region" description="Basic residues" evidence="12">
    <location>
        <begin position="230"/>
        <end position="240"/>
    </location>
</feature>
<dbReference type="GO" id="GO:0005929">
    <property type="term" value="C:cilium"/>
    <property type="evidence" value="ECO:0007669"/>
    <property type="project" value="TreeGrafter"/>
</dbReference>
<sequence length="572" mass="65021">MANAHRTNVLVTSCLKTPVDPRTRARLASYERERALPCAAPCRREHRHREEELEYEDSGSDSCDEDRVAKGGALAAAADYRAPGGDRLDLSEIFFSNEEYYSKLEELKKAHLRTMAELEGMYRHKLQLRASAPLDATRREAGGHRPPWSSCSPAAPRRLKKCRSAVELRRSSGASDSSDGADAVPNGAEPGSPFSPREHIKNMWRDFQLSPHLHRLSSSSVRSLPTGRGTPRRAKGRRRREREDGEEEEEEEELWRHRLTVPKPFQMTLREAERRRRGVKSRAQIEHENAALRRQLEELTECQKKFRAGAVPAHVHLPLYEELQERRRRSREREDRRPRPVQKPFSFLERERLKKEQKQPAAAGEQEAVKPFKAKPVPKAVYAAASGEQMKEEQLYRSIKMQMRAQEMLHSAAMPPGMLARRLGERKKTGDEAAAASGDDSFSHRPHINAEVPDHDASYRRFRRHLERQKGTKPTTACEPFELRTALIASHRERLLADVETERASRRPSVSPGPTRRATSSRCSSLSGSLELLPTKVTGASRKREEAVRYRRGAPEEAQTASRGARTLSFCV</sequence>
<comment type="caution">
    <text evidence="13">The sequence shown here is derived from an EMBL/GenBank/DDBJ whole genome shotgun (WGS) entry which is preliminary data.</text>
</comment>
<dbReference type="InterPro" id="IPR019579">
    <property type="entry name" value="FAM161A/B"/>
</dbReference>
<feature type="region of interest" description="Disordered" evidence="12">
    <location>
        <begin position="215"/>
        <end position="252"/>
    </location>
</feature>
<evidence type="ECO:0000256" key="3">
    <source>
        <dbReference type="ARBA" id="ARBA00006663"/>
    </source>
</evidence>
<dbReference type="PANTHER" id="PTHR21501:SF3">
    <property type="entry name" value="PROTEIN FAM161A"/>
    <property type="match status" value="1"/>
</dbReference>
<dbReference type="EMBL" id="SRLO01000333">
    <property type="protein sequence ID" value="TNN60464.1"/>
    <property type="molecule type" value="Genomic_DNA"/>
</dbReference>
<evidence type="ECO:0000313" key="14">
    <source>
        <dbReference type="Proteomes" id="UP000314294"/>
    </source>
</evidence>
<feature type="region of interest" description="Disordered" evidence="12">
    <location>
        <begin position="324"/>
        <end position="369"/>
    </location>
</feature>
<gene>
    <name evidence="13" type="primary">fam161a_0</name>
    <name evidence="13" type="ORF">EYF80_029315</name>
</gene>
<feature type="compositionally biased region" description="Low complexity" evidence="12">
    <location>
        <begin position="520"/>
        <end position="533"/>
    </location>
</feature>
<feature type="compositionally biased region" description="Low complexity" evidence="12">
    <location>
        <begin position="216"/>
        <end position="229"/>
    </location>
</feature>
<evidence type="ECO:0000256" key="10">
    <source>
        <dbReference type="ARBA" id="ARBA00037165"/>
    </source>
</evidence>
<keyword evidence="9" id="KW-0966">Cell projection</keyword>
<evidence type="ECO:0000313" key="13">
    <source>
        <dbReference type="EMBL" id="TNN60464.1"/>
    </source>
</evidence>
<evidence type="ECO:0000256" key="1">
    <source>
        <dbReference type="ARBA" id="ARBA00004114"/>
    </source>
</evidence>
<comment type="function">
    <text evidence="10">Involved in ciliogenesis.</text>
</comment>
<dbReference type="OrthoDB" id="2150121at2759"/>
<evidence type="ECO:0000256" key="8">
    <source>
        <dbReference type="ARBA" id="ARBA00023212"/>
    </source>
</evidence>